<dbReference type="InterPro" id="IPR055170">
    <property type="entry name" value="GFO_IDH_MocA-like_dom"/>
</dbReference>
<feature type="domain" description="GFO/IDH/MocA-like oxidoreductase" evidence="2">
    <location>
        <begin position="128"/>
        <end position="247"/>
    </location>
</feature>
<feature type="domain" description="Gfo/Idh/MocA-like oxidoreductase N-terminal" evidence="1">
    <location>
        <begin position="5"/>
        <end position="120"/>
    </location>
</feature>
<gene>
    <name evidence="3" type="ORF">SAMN04488561_2287</name>
</gene>
<dbReference type="STRING" id="561176.SAMN04488561_2287"/>
<dbReference type="Proteomes" id="UP000181980">
    <property type="component" value="Unassembled WGS sequence"/>
</dbReference>
<dbReference type="GO" id="GO:0000166">
    <property type="term" value="F:nucleotide binding"/>
    <property type="evidence" value="ECO:0007669"/>
    <property type="project" value="InterPro"/>
</dbReference>
<dbReference type="Gene3D" id="3.40.50.720">
    <property type="entry name" value="NAD(P)-binding Rossmann-like Domain"/>
    <property type="match status" value="1"/>
</dbReference>
<dbReference type="InterPro" id="IPR036291">
    <property type="entry name" value="NAD(P)-bd_dom_sf"/>
</dbReference>
<dbReference type="InterPro" id="IPR000683">
    <property type="entry name" value="Gfo/Idh/MocA-like_OxRdtase_N"/>
</dbReference>
<dbReference type="SUPFAM" id="SSF55347">
    <property type="entry name" value="Glyceraldehyde-3-phosphate dehydrogenase-like, C-terminal domain"/>
    <property type="match status" value="1"/>
</dbReference>
<evidence type="ECO:0000313" key="3">
    <source>
        <dbReference type="EMBL" id="SEE69118.1"/>
    </source>
</evidence>
<sequence length="330" mass="35068">MPVARVAVSGLGSIGRQHVDVLLGRPGVQVVAFDPDPELRERATDRGVEHTVDDFGALLDLRPDALVIAAPDRFHLPQLEAATSRGVPTLVEKPLAPTTAEAAAAAPRIRATGTPVLVGYVLRHRPVVRAVRSALLDGLIGTPTSFQVMLGAYTTITAAVSRFATPEPDRLYRDYSHEWDYLRWFFGPVARCLAVARTVTGVPHVEEPNVVDGLLVHTGGVTGAFHLDYVEPRGTRTIHVLGTGGSLLADVGRGTLTLRRAGDDFDRTQSFTEPPAAALGRQLDHLLEVAAGTAAPVVGLDDGLAALAVSDALRQSAATGDWTDLEPDRS</sequence>
<evidence type="ECO:0000259" key="1">
    <source>
        <dbReference type="Pfam" id="PF01408"/>
    </source>
</evidence>
<dbReference type="Pfam" id="PF01408">
    <property type="entry name" value="GFO_IDH_MocA"/>
    <property type="match status" value="1"/>
</dbReference>
<name>A0A1H5KYT7_9ACTN</name>
<dbReference type="EMBL" id="FNUC01000003">
    <property type="protein sequence ID" value="SEE69118.1"/>
    <property type="molecule type" value="Genomic_DNA"/>
</dbReference>
<accession>A0A1H5KYT7</accession>
<dbReference type="SUPFAM" id="SSF51735">
    <property type="entry name" value="NAD(P)-binding Rossmann-fold domains"/>
    <property type="match status" value="1"/>
</dbReference>
<protein>
    <submittedName>
        <fullName evidence="3">Predicted dehydrogenase</fullName>
    </submittedName>
</protein>
<reference evidence="4" key="1">
    <citation type="submission" date="2016-10" db="EMBL/GenBank/DDBJ databases">
        <authorList>
            <person name="Varghese N."/>
            <person name="Submissions S."/>
        </authorList>
    </citation>
    <scope>NUCLEOTIDE SEQUENCE [LARGE SCALE GENOMIC DNA]</scope>
    <source>
        <strain evidence="4">DSM 45237</strain>
    </source>
</reference>
<evidence type="ECO:0000313" key="4">
    <source>
        <dbReference type="Proteomes" id="UP000181980"/>
    </source>
</evidence>
<evidence type="ECO:0000259" key="2">
    <source>
        <dbReference type="Pfam" id="PF22725"/>
    </source>
</evidence>
<organism evidence="3 4">
    <name type="scientific">Jiangella alba</name>
    <dbReference type="NCBI Taxonomy" id="561176"/>
    <lineage>
        <taxon>Bacteria</taxon>
        <taxon>Bacillati</taxon>
        <taxon>Actinomycetota</taxon>
        <taxon>Actinomycetes</taxon>
        <taxon>Jiangellales</taxon>
        <taxon>Jiangellaceae</taxon>
        <taxon>Jiangella</taxon>
    </lineage>
</organism>
<keyword evidence="4" id="KW-1185">Reference proteome</keyword>
<proteinExistence type="predicted"/>
<dbReference type="InterPro" id="IPR051450">
    <property type="entry name" value="Gfo/Idh/MocA_Oxidoreductases"/>
</dbReference>
<dbReference type="AlphaFoldDB" id="A0A1H5KYT7"/>
<dbReference type="PANTHER" id="PTHR43377:SF8">
    <property type="entry name" value="BLR3664 PROTEIN"/>
    <property type="match status" value="1"/>
</dbReference>
<dbReference type="Pfam" id="PF22725">
    <property type="entry name" value="GFO_IDH_MocA_C3"/>
    <property type="match status" value="1"/>
</dbReference>
<dbReference type="OrthoDB" id="179913at2"/>
<dbReference type="PANTHER" id="PTHR43377">
    <property type="entry name" value="BILIVERDIN REDUCTASE A"/>
    <property type="match status" value="1"/>
</dbReference>
<dbReference type="Gene3D" id="3.30.360.10">
    <property type="entry name" value="Dihydrodipicolinate Reductase, domain 2"/>
    <property type="match status" value="1"/>
</dbReference>
<dbReference type="RefSeq" id="WP_069112757.1">
    <property type="nucleotide sequence ID" value="NZ_FNUC01000003.1"/>
</dbReference>